<name>A0A7C8I2A5_9PLEO</name>
<sequence length="214" mass="24518">MSTTSVTTFAIVFLFLSLGMENSHPPRHHQDSLAAKDYTYAPATTPYLRHPPSETELYAFPNPTIFHTHTFIPHVSPCRLRPRIRHTCVSLIFRHVSPPSNRTATLGNSLTRQPFNCPIMYPPFVLYLYLCTSPRCLHYLSPDLIPTNLPNYRHVRTTPHNHHYTRYNPPHRRQQHLRAHFKQPAGSAPHGARALVWRARGEQGLLGGSCRYGL</sequence>
<comment type="caution">
    <text evidence="2">The sequence shown here is derived from an EMBL/GenBank/DDBJ whole genome shotgun (WGS) entry which is preliminary data.</text>
</comment>
<protein>
    <submittedName>
        <fullName evidence="2">Uncharacterized protein</fullName>
    </submittedName>
</protein>
<reference evidence="2 3" key="1">
    <citation type="submission" date="2020-01" db="EMBL/GenBank/DDBJ databases">
        <authorList>
            <consortium name="DOE Joint Genome Institute"/>
            <person name="Haridas S."/>
            <person name="Albert R."/>
            <person name="Binder M."/>
            <person name="Bloem J."/>
            <person name="Labutti K."/>
            <person name="Salamov A."/>
            <person name="Andreopoulos B."/>
            <person name="Baker S.E."/>
            <person name="Barry K."/>
            <person name="Bills G."/>
            <person name="Bluhm B.H."/>
            <person name="Cannon C."/>
            <person name="Castanera R."/>
            <person name="Culley D.E."/>
            <person name="Daum C."/>
            <person name="Ezra D."/>
            <person name="Gonzalez J.B."/>
            <person name="Henrissat B."/>
            <person name="Kuo A."/>
            <person name="Liang C."/>
            <person name="Lipzen A."/>
            <person name="Lutzoni F."/>
            <person name="Magnuson J."/>
            <person name="Mondo S."/>
            <person name="Nolan M."/>
            <person name="Ohm R."/>
            <person name="Pangilinan J."/>
            <person name="Park H.-J.H."/>
            <person name="Ramirez L."/>
            <person name="Alfaro M."/>
            <person name="Sun H."/>
            <person name="Tritt A."/>
            <person name="Yoshinaga Y."/>
            <person name="Zwiers L.-H.L."/>
            <person name="Turgeon B.G."/>
            <person name="Goodwin S.B."/>
            <person name="Spatafora J.W."/>
            <person name="Crous P.W."/>
            <person name="Grigoriev I.V."/>
        </authorList>
    </citation>
    <scope>NUCLEOTIDE SEQUENCE [LARGE SCALE GENOMIC DNA]</scope>
    <source>
        <strain evidence="2 3">CBS 611.86</strain>
    </source>
</reference>
<accession>A0A7C8I2A5</accession>
<keyword evidence="3" id="KW-1185">Reference proteome</keyword>
<feature type="chain" id="PRO_5028874682" evidence="1">
    <location>
        <begin position="20"/>
        <end position="214"/>
    </location>
</feature>
<evidence type="ECO:0000256" key="1">
    <source>
        <dbReference type="SAM" id="SignalP"/>
    </source>
</evidence>
<organism evidence="2 3">
    <name type="scientific">Massariosphaeria phaeospora</name>
    <dbReference type="NCBI Taxonomy" id="100035"/>
    <lineage>
        <taxon>Eukaryota</taxon>
        <taxon>Fungi</taxon>
        <taxon>Dikarya</taxon>
        <taxon>Ascomycota</taxon>
        <taxon>Pezizomycotina</taxon>
        <taxon>Dothideomycetes</taxon>
        <taxon>Pleosporomycetidae</taxon>
        <taxon>Pleosporales</taxon>
        <taxon>Pleosporales incertae sedis</taxon>
        <taxon>Massariosphaeria</taxon>
    </lineage>
</organism>
<keyword evidence="1" id="KW-0732">Signal</keyword>
<proteinExistence type="predicted"/>
<dbReference type="AlphaFoldDB" id="A0A7C8I2A5"/>
<evidence type="ECO:0000313" key="2">
    <source>
        <dbReference type="EMBL" id="KAF2866212.1"/>
    </source>
</evidence>
<gene>
    <name evidence="2" type="ORF">BDV95DRAFT_585130</name>
</gene>
<feature type="signal peptide" evidence="1">
    <location>
        <begin position="1"/>
        <end position="19"/>
    </location>
</feature>
<dbReference type="EMBL" id="JAADJZ010000029">
    <property type="protein sequence ID" value="KAF2866212.1"/>
    <property type="molecule type" value="Genomic_DNA"/>
</dbReference>
<dbReference type="Proteomes" id="UP000481861">
    <property type="component" value="Unassembled WGS sequence"/>
</dbReference>
<evidence type="ECO:0000313" key="3">
    <source>
        <dbReference type="Proteomes" id="UP000481861"/>
    </source>
</evidence>